<evidence type="ECO:0000256" key="2">
    <source>
        <dbReference type="ARBA" id="ARBA00022517"/>
    </source>
</evidence>
<dbReference type="InterPro" id="IPR006641">
    <property type="entry name" value="YqgF/RNaseH-like_dom"/>
</dbReference>
<dbReference type="GO" id="GO:0005829">
    <property type="term" value="C:cytosol"/>
    <property type="evidence" value="ECO:0007669"/>
    <property type="project" value="TreeGrafter"/>
</dbReference>
<proteinExistence type="inferred from homology"/>
<comment type="subcellular location">
    <subcellularLocation>
        <location evidence="5">Cytoplasm</location>
    </subcellularLocation>
</comment>
<dbReference type="STRING" id="89784.SAMN04489725_107138"/>
<keyword evidence="2 5" id="KW-0690">Ribosome biogenesis</keyword>
<keyword evidence="8" id="KW-1185">Reference proteome</keyword>
<evidence type="ECO:0000259" key="6">
    <source>
        <dbReference type="SMART" id="SM00732"/>
    </source>
</evidence>
<evidence type="ECO:0000256" key="4">
    <source>
        <dbReference type="ARBA" id="ARBA00022801"/>
    </source>
</evidence>
<evidence type="ECO:0000256" key="1">
    <source>
        <dbReference type="ARBA" id="ARBA00022490"/>
    </source>
</evidence>
<comment type="similarity">
    <text evidence="5">Belongs to the YqgF HJR family.</text>
</comment>
<dbReference type="InterPro" id="IPR037027">
    <property type="entry name" value="YqgF/RNaseH-like_dom_sf"/>
</dbReference>
<name>A0A1H2UDY7_9BACL</name>
<keyword evidence="1 5" id="KW-0963">Cytoplasm</keyword>
<dbReference type="PANTHER" id="PTHR33317:SF4">
    <property type="entry name" value="POLYNUCLEOTIDYL TRANSFERASE, RIBONUCLEASE H-LIKE SUPERFAMILY PROTEIN"/>
    <property type="match status" value="1"/>
</dbReference>
<dbReference type="EC" id="3.1.-.-" evidence="5"/>
<feature type="domain" description="YqgF/RNase H-like" evidence="6">
    <location>
        <begin position="7"/>
        <end position="107"/>
    </location>
</feature>
<reference evidence="8" key="1">
    <citation type="submission" date="2016-10" db="EMBL/GenBank/DDBJ databases">
        <authorList>
            <person name="Varghese N."/>
        </authorList>
    </citation>
    <scope>NUCLEOTIDE SEQUENCE [LARGE SCALE GENOMIC DNA]</scope>
    <source>
        <strain evidence="8">DSM 12489</strain>
    </source>
</reference>
<dbReference type="EMBL" id="FNOJ01000007">
    <property type="protein sequence ID" value="SDW53694.1"/>
    <property type="molecule type" value="Genomic_DNA"/>
</dbReference>
<dbReference type="RefSeq" id="WP_237716360.1">
    <property type="nucleotide sequence ID" value="NZ_BSRA01000009.1"/>
</dbReference>
<dbReference type="InterPro" id="IPR005227">
    <property type="entry name" value="YqgF"/>
</dbReference>
<dbReference type="SMART" id="SM00732">
    <property type="entry name" value="YqgFc"/>
    <property type="match status" value="1"/>
</dbReference>
<comment type="function">
    <text evidence="5">Could be a nuclease involved in processing of the 5'-end of pre-16S rRNA.</text>
</comment>
<dbReference type="Pfam" id="PF03652">
    <property type="entry name" value="RuvX"/>
    <property type="match status" value="1"/>
</dbReference>
<protein>
    <recommendedName>
        <fullName evidence="5">Putative pre-16S rRNA nuclease</fullName>
        <ecNumber evidence="5">3.1.-.-</ecNumber>
    </recommendedName>
</protein>
<accession>A0A1H2UDY7</accession>
<evidence type="ECO:0000256" key="3">
    <source>
        <dbReference type="ARBA" id="ARBA00022722"/>
    </source>
</evidence>
<dbReference type="GO" id="GO:0004518">
    <property type="term" value="F:nuclease activity"/>
    <property type="evidence" value="ECO:0007669"/>
    <property type="project" value="UniProtKB-KW"/>
</dbReference>
<sequence length="142" mass="15703">MPHFMAMRTLAVDYGERRVGIALSDPTGLIASALTVIQRETDEQVVDVIAGLVVEHGVDRIIVGNPITMKGEVGEKAQKAASFAQQLRERVSIPVELFDERLTTVSAERALLEGDVRRKRRRSIIDAVAATILLQNYLDAHR</sequence>
<dbReference type="AlphaFoldDB" id="A0A1H2UDY7"/>
<dbReference type="InterPro" id="IPR012337">
    <property type="entry name" value="RNaseH-like_sf"/>
</dbReference>
<dbReference type="GO" id="GO:0000967">
    <property type="term" value="P:rRNA 5'-end processing"/>
    <property type="evidence" value="ECO:0007669"/>
    <property type="project" value="UniProtKB-UniRule"/>
</dbReference>
<dbReference type="SUPFAM" id="SSF53098">
    <property type="entry name" value="Ribonuclease H-like"/>
    <property type="match status" value="1"/>
</dbReference>
<dbReference type="HAMAP" id="MF_00651">
    <property type="entry name" value="Nuclease_YqgF"/>
    <property type="match status" value="1"/>
</dbReference>
<dbReference type="CDD" id="cd16964">
    <property type="entry name" value="YqgF"/>
    <property type="match status" value="1"/>
</dbReference>
<evidence type="ECO:0000313" key="8">
    <source>
        <dbReference type="Proteomes" id="UP000182589"/>
    </source>
</evidence>
<dbReference type="Gene3D" id="3.30.420.140">
    <property type="entry name" value="YqgF/RNase H-like domain"/>
    <property type="match status" value="1"/>
</dbReference>
<keyword evidence="4 5" id="KW-0378">Hydrolase</keyword>
<dbReference type="PANTHER" id="PTHR33317">
    <property type="entry name" value="POLYNUCLEOTIDYL TRANSFERASE, RIBONUCLEASE H-LIKE SUPERFAMILY PROTEIN"/>
    <property type="match status" value="1"/>
</dbReference>
<dbReference type="Proteomes" id="UP000182589">
    <property type="component" value="Unassembled WGS sequence"/>
</dbReference>
<evidence type="ECO:0000256" key="5">
    <source>
        <dbReference type="HAMAP-Rule" id="MF_00651"/>
    </source>
</evidence>
<gene>
    <name evidence="7" type="ORF">SAMN04489725_107138</name>
</gene>
<evidence type="ECO:0000313" key="7">
    <source>
        <dbReference type="EMBL" id="SDW53694.1"/>
    </source>
</evidence>
<keyword evidence="3 5" id="KW-0540">Nuclease</keyword>
<organism evidence="7 8">
    <name type="scientific">Alicyclobacillus hesperidum</name>
    <dbReference type="NCBI Taxonomy" id="89784"/>
    <lineage>
        <taxon>Bacteria</taxon>
        <taxon>Bacillati</taxon>
        <taxon>Bacillota</taxon>
        <taxon>Bacilli</taxon>
        <taxon>Bacillales</taxon>
        <taxon>Alicyclobacillaceae</taxon>
        <taxon>Alicyclobacillus</taxon>
    </lineage>
</organism>
<dbReference type="NCBIfam" id="TIGR00250">
    <property type="entry name" value="RNAse_H_YqgF"/>
    <property type="match status" value="1"/>
</dbReference>
<dbReference type="GO" id="GO:0016788">
    <property type="term" value="F:hydrolase activity, acting on ester bonds"/>
    <property type="evidence" value="ECO:0007669"/>
    <property type="project" value="UniProtKB-UniRule"/>
</dbReference>